<evidence type="ECO:0000256" key="2">
    <source>
        <dbReference type="ARBA" id="ARBA00008501"/>
    </source>
</evidence>
<evidence type="ECO:0000259" key="10">
    <source>
        <dbReference type="PROSITE" id="PS51019"/>
    </source>
</evidence>
<dbReference type="Proteomes" id="UP001152798">
    <property type="component" value="Chromosome 1"/>
</dbReference>
<accession>A0A9P0DXU2</accession>
<dbReference type="GO" id="GO:0045087">
    <property type="term" value="P:innate immune response"/>
    <property type="evidence" value="ECO:0007669"/>
    <property type="project" value="UniProtKB-KW"/>
</dbReference>
<protein>
    <recommendedName>
        <fullName evidence="10">Reelin domain-containing protein</fullName>
    </recommendedName>
</protein>
<evidence type="ECO:0000256" key="4">
    <source>
        <dbReference type="ARBA" id="ARBA00022529"/>
    </source>
</evidence>
<dbReference type="InterPro" id="IPR002861">
    <property type="entry name" value="Reeler_dom"/>
</dbReference>
<dbReference type="InterPro" id="IPR042307">
    <property type="entry name" value="Reeler_sf"/>
</dbReference>
<dbReference type="PANTHER" id="PTHR45828:SF9">
    <property type="entry name" value="CELL WALL INTEGRITY AND STRESS RESPONSE COMPONENT 4-LIKE-RELATED"/>
    <property type="match status" value="1"/>
</dbReference>
<evidence type="ECO:0000256" key="7">
    <source>
        <dbReference type="ARBA" id="ARBA00022859"/>
    </source>
</evidence>
<dbReference type="PANTHER" id="PTHR45828">
    <property type="entry name" value="CYTOCHROME B561/FERRIC REDUCTASE TRANSMEMBRANE"/>
    <property type="match status" value="1"/>
</dbReference>
<sequence>MYFSALLVTLLAAVAVRAFPTGVPPSVCESMMPGHGVPPQTSPSPYDIIIEKTNLQRGQSTKITIKGQKDATFRGIFVQARGDKDTPIGRFTVSDNDGKLLDCGEGEENAVSHINASDKKEITVVWTAPKDYKGEVIIYLTTVKVFDIFWVKQKSAPITIS</sequence>
<reference evidence="11" key="1">
    <citation type="submission" date="2022-01" db="EMBL/GenBank/DDBJ databases">
        <authorList>
            <person name="King R."/>
        </authorList>
    </citation>
    <scope>NUCLEOTIDE SEQUENCE</scope>
</reference>
<organism evidence="11 12">
    <name type="scientific">Nezara viridula</name>
    <name type="common">Southern green stink bug</name>
    <name type="synonym">Cimex viridulus</name>
    <dbReference type="NCBI Taxonomy" id="85310"/>
    <lineage>
        <taxon>Eukaryota</taxon>
        <taxon>Metazoa</taxon>
        <taxon>Ecdysozoa</taxon>
        <taxon>Arthropoda</taxon>
        <taxon>Hexapoda</taxon>
        <taxon>Insecta</taxon>
        <taxon>Pterygota</taxon>
        <taxon>Neoptera</taxon>
        <taxon>Paraneoptera</taxon>
        <taxon>Hemiptera</taxon>
        <taxon>Heteroptera</taxon>
        <taxon>Panheteroptera</taxon>
        <taxon>Pentatomomorpha</taxon>
        <taxon>Pentatomoidea</taxon>
        <taxon>Pentatomidae</taxon>
        <taxon>Pentatominae</taxon>
        <taxon>Nezara</taxon>
    </lineage>
</organism>
<keyword evidence="4" id="KW-0929">Antimicrobial</keyword>
<name>A0A9P0DXU2_NEZVI</name>
<keyword evidence="12" id="KW-1185">Reference proteome</keyword>
<keyword evidence="5" id="KW-0399">Innate immunity</keyword>
<dbReference type="FunFam" id="2.60.40.4060:FF:000003">
    <property type="entry name" value="Ferric chelate reductase 1"/>
    <property type="match status" value="1"/>
</dbReference>
<comment type="subcellular location">
    <subcellularLocation>
        <location evidence="1">Secreted</location>
    </subcellularLocation>
</comment>
<evidence type="ECO:0000256" key="9">
    <source>
        <dbReference type="SAM" id="SignalP"/>
    </source>
</evidence>
<keyword evidence="7" id="KW-0391">Immunity</keyword>
<dbReference type="GO" id="GO:0042832">
    <property type="term" value="P:defense response to protozoan"/>
    <property type="evidence" value="ECO:0007669"/>
    <property type="project" value="UniProtKB-ARBA"/>
</dbReference>
<evidence type="ECO:0000313" key="11">
    <source>
        <dbReference type="EMBL" id="CAH1388792.1"/>
    </source>
</evidence>
<dbReference type="AlphaFoldDB" id="A0A9P0DXU2"/>
<feature type="chain" id="PRO_5040184554" description="Reelin domain-containing protein" evidence="9">
    <location>
        <begin position="19"/>
        <end position="161"/>
    </location>
</feature>
<proteinExistence type="inferred from homology"/>
<evidence type="ECO:0000256" key="5">
    <source>
        <dbReference type="ARBA" id="ARBA00022588"/>
    </source>
</evidence>
<evidence type="ECO:0000256" key="1">
    <source>
        <dbReference type="ARBA" id="ARBA00004613"/>
    </source>
</evidence>
<keyword evidence="3" id="KW-0964">Secreted</keyword>
<evidence type="ECO:0000256" key="3">
    <source>
        <dbReference type="ARBA" id="ARBA00022525"/>
    </source>
</evidence>
<dbReference type="OrthoDB" id="6418377at2759"/>
<comment type="similarity">
    <text evidence="2">Belongs to the insect defense protein family.</text>
</comment>
<evidence type="ECO:0000256" key="8">
    <source>
        <dbReference type="ARBA" id="ARBA00023022"/>
    </source>
</evidence>
<dbReference type="CDD" id="cd08544">
    <property type="entry name" value="Reeler"/>
    <property type="match status" value="1"/>
</dbReference>
<dbReference type="GO" id="GO:0042742">
    <property type="term" value="P:defense response to bacterium"/>
    <property type="evidence" value="ECO:0007669"/>
    <property type="project" value="UniProtKB-KW"/>
</dbReference>
<evidence type="ECO:0000313" key="12">
    <source>
        <dbReference type="Proteomes" id="UP001152798"/>
    </source>
</evidence>
<keyword evidence="6 9" id="KW-0732">Signal</keyword>
<dbReference type="GO" id="GO:0005576">
    <property type="term" value="C:extracellular region"/>
    <property type="evidence" value="ECO:0007669"/>
    <property type="project" value="UniProtKB-SubCell"/>
</dbReference>
<dbReference type="Gene3D" id="2.60.40.4060">
    <property type="entry name" value="Reeler domain"/>
    <property type="match status" value="1"/>
</dbReference>
<dbReference type="Pfam" id="PF02014">
    <property type="entry name" value="Reeler"/>
    <property type="match status" value="1"/>
</dbReference>
<keyword evidence="8" id="KW-0044">Antibiotic</keyword>
<dbReference type="EMBL" id="OV725077">
    <property type="protein sequence ID" value="CAH1388792.1"/>
    <property type="molecule type" value="Genomic_DNA"/>
</dbReference>
<feature type="domain" description="Reelin" evidence="10">
    <location>
        <begin position="9"/>
        <end position="161"/>
    </location>
</feature>
<evidence type="ECO:0000256" key="6">
    <source>
        <dbReference type="ARBA" id="ARBA00022729"/>
    </source>
</evidence>
<dbReference type="GO" id="GO:0016020">
    <property type="term" value="C:membrane"/>
    <property type="evidence" value="ECO:0007669"/>
    <property type="project" value="TreeGrafter"/>
</dbReference>
<gene>
    <name evidence="11" type="ORF">NEZAVI_LOCUS329</name>
</gene>
<feature type="signal peptide" evidence="9">
    <location>
        <begin position="1"/>
        <end position="18"/>
    </location>
</feature>
<dbReference type="InterPro" id="IPR051237">
    <property type="entry name" value="Ferric-chelate_Red/DefProt"/>
</dbReference>
<dbReference type="PROSITE" id="PS51019">
    <property type="entry name" value="REELIN"/>
    <property type="match status" value="1"/>
</dbReference>